<keyword evidence="2" id="KW-1185">Reference proteome</keyword>
<feature type="non-terminal residue" evidence="1">
    <location>
        <position position="85"/>
    </location>
</feature>
<dbReference type="EMBL" id="RFFJ01000025">
    <property type="protein sequence ID" value="RMI43365.1"/>
    <property type="molecule type" value="Genomic_DNA"/>
</dbReference>
<proteinExistence type="predicted"/>
<dbReference type="GO" id="GO:0016740">
    <property type="term" value="F:transferase activity"/>
    <property type="evidence" value="ECO:0007669"/>
    <property type="project" value="InterPro"/>
</dbReference>
<organism evidence="1 2">
    <name type="scientific">Streptomyces triticirhizae</name>
    <dbReference type="NCBI Taxonomy" id="2483353"/>
    <lineage>
        <taxon>Bacteria</taxon>
        <taxon>Bacillati</taxon>
        <taxon>Actinomycetota</taxon>
        <taxon>Actinomycetes</taxon>
        <taxon>Kitasatosporales</taxon>
        <taxon>Streptomycetaceae</taxon>
        <taxon>Streptomyces</taxon>
    </lineage>
</organism>
<name>A0A3M2M4I3_9ACTN</name>
<protein>
    <submittedName>
        <fullName evidence="1">Uncharacterized protein</fullName>
    </submittedName>
</protein>
<dbReference type="Gene3D" id="3.40.366.10">
    <property type="entry name" value="Malonyl-Coenzyme A Acyl Carrier Protein, domain 2"/>
    <property type="match status" value="1"/>
</dbReference>
<gene>
    <name evidence="1" type="ORF">EBN88_07365</name>
</gene>
<dbReference type="InterPro" id="IPR001227">
    <property type="entry name" value="Ac_transferase_dom_sf"/>
</dbReference>
<evidence type="ECO:0000313" key="2">
    <source>
        <dbReference type="Proteomes" id="UP000278673"/>
    </source>
</evidence>
<dbReference type="AlphaFoldDB" id="A0A3M2M4I3"/>
<comment type="caution">
    <text evidence="1">The sequence shown here is derived from an EMBL/GenBank/DDBJ whole genome shotgun (WGS) entry which is preliminary data.</text>
</comment>
<dbReference type="Proteomes" id="UP000278673">
    <property type="component" value="Unassembled WGS sequence"/>
</dbReference>
<evidence type="ECO:0000313" key="1">
    <source>
        <dbReference type="EMBL" id="RMI43365.1"/>
    </source>
</evidence>
<accession>A0A3M2M4I3</accession>
<reference evidence="1 2" key="1">
    <citation type="submission" date="2018-10" db="EMBL/GenBank/DDBJ databases">
        <title>Isolation, diversity and antifungal activity of actinobacteria from wheat.</title>
        <authorList>
            <person name="Han C."/>
        </authorList>
    </citation>
    <scope>NUCLEOTIDE SEQUENCE [LARGE SCALE GENOMIC DNA]</scope>
    <source>
        <strain evidence="1 2">NEAU-YY642</strain>
    </source>
</reference>
<sequence>MTPEPEFAPAAPAAAPVTLWPLSAPGPASLRRHAAALTGLVEGLDEPATRRHPTAVARALARVDAGGPHRAAVVARDGADLLRGL</sequence>